<accession>A0AAW0PAP7</accession>
<evidence type="ECO:0000256" key="1">
    <source>
        <dbReference type="SAM" id="MobiDB-lite"/>
    </source>
</evidence>
<dbReference type="EMBL" id="JBBPFD010000008">
    <property type="protein sequence ID" value="KAK7915442.1"/>
    <property type="molecule type" value="Genomic_DNA"/>
</dbReference>
<feature type="compositionally biased region" description="Low complexity" evidence="1">
    <location>
        <begin position="43"/>
        <end position="58"/>
    </location>
</feature>
<proteinExistence type="predicted"/>
<dbReference type="AlphaFoldDB" id="A0AAW0PAP7"/>
<sequence length="115" mass="12414">MFKNRVRMFFNELKVLLLMRSGSSRRSDSGGGGPDAEPRTSASSVGTCGCSSLGCSGSNNHDAEDYYGNNRRPQSLTLEDRDRKGLDASLPSLSETSIKSPQCRICFQGPTRGSC</sequence>
<dbReference type="Proteomes" id="UP001460270">
    <property type="component" value="Unassembled WGS sequence"/>
</dbReference>
<keyword evidence="3" id="KW-1185">Reference proteome</keyword>
<evidence type="ECO:0000313" key="2">
    <source>
        <dbReference type="EMBL" id="KAK7915442.1"/>
    </source>
</evidence>
<gene>
    <name evidence="2" type="ORF">WMY93_011203</name>
</gene>
<reference evidence="3" key="1">
    <citation type="submission" date="2024-04" db="EMBL/GenBank/DDBJ databases">
        <title>Salinicola lusitanus LLJ914,a marine bacterium isolated from the Okinawa Trough.</title>
        <authorList>
            <person name="Li J."/>
        </authorList>
    </citation>
    <scope>NUCLEOTIDE SEQUENCE [LARGE SCALE GENOMIC DNA]</scope>
</reference>
<protein>
    <submittedName>
        <fullName evidence="2">Uncharacterized protein</fullName>
    </submittedName>
</protein>
<comment type="caution">
    <text evidence="2">The sequence shown here is derived from an EMBL/GenBank/DDBJ whole genome shotgun (WGS) entry which is preliminary data.</text>
</comment>
<evidence type="ECO:0000313" key="3">
    <source>
        <dbReference type="Proteomes" id="UP001460270"/>
    </source>
</evidence>
<name>A0AAW0PAP7_9GOBI</name>
<organism evidence="2 3">
    <name type="scientific">Mugilogobius chulae</name>
    <name type="common">yellowstripe goby</name>
    <dbReference type="NCBI Taxonomy" id="88201"/>
    <lineage>
        <taxon>Eukaryota</taxon>
        <taxon>Metazoa</taxon>
        <taxon>Chordata</taxon>
        <taxon>Craniata</taxon>
        <taxon>Vertebrata</taxon>
        <taxon>Euteleostomi</taxon>
        <taxon>Actinopterygii</taxon>
        <taxon>Neopterygii</taxon>
        <taxon>Teleostei</taxon>
        <taxon>Neoteleostei</taxon>
        <taxon>Acanthomorphata</taxon>
        <taxon>Gobiaria</taxon>
        <taxon>Gobiiformes</taxon>
        <taxon>Gobioidei</taxon>
        <taxon>Gobiidae</taxon>
        <taxon>Gobionellinae</taxon>
        <taxon>Mugilogobius</taxon>
    </lineage>
</organism>
<feature type="region of interest" description="Disordered" evidence="1">
    <location>
        <begin position="22"/>
        <end position="97"/>
    </location>
</feature>